<reference evidence="2" key="1">
    <citation type="journal article" date="2023" name="PLoS Negl. Trop. Dis.">
        <title>A genome sequence for Biomphalaria pfeifferi, the major vector snail for the human-infecting parasite Schistosoma mansoni.</title>
        <authorList>
            <person name="Bu L."/>
            <person name="Lu L."/>
            <person name="Laidemitt M.R."/>
            <person name="Zhang S.M."/>
            <person name="Mutuku M."/>
            <person name="Mkoji G."/>
            <person name="Steinauer M."/>
            <person name="Loker E.S."/>
        </authorList>
    </citation>
    <scope>NUCLEOTIDE SEQUENCE</scope>
    <source>
        <strain evidence="2">KasaAsao</strain>
    </source>
</reference>
<gene>
    <name evidence="2" type="ORF">Bpfe_028818</name>
</gene>
<dbReference type="PANTHER" id="PTHR10974">
    <property type="entry name" value="FI08016P-RELATED"/>
    <property type="match status" value="1"/>
</dbReference>
<dbReference type="SUPFAM" id="SSF53649">
    <property type="entry name" value="Alkaline phosphatase-like"/>
    <property type="match status" value="1"/>
</dbReference>
<protein>
    <submittedName>
        <fullName evidence="2">Uncharacterized protein</fullName>
    </submittedName>
</protein>
<dbReference type="AlphaFoldDB" id="A0AAD8AST7"/>
<keyword evidence="3" id="KW-1185">Reference proteome</keyword>
<dbReference type="CDD" id="cd16021">
    <property type="entry name" value="ALP_like"/>
    <property type="match status" value="1"/>
</dbReference>
<proteinExistence type="predicted"/>
<dbReference type="FunFam" id="3.40.720.10:FF:000017">
    <property type="entry name" value="Predicted protein"/>
    <property type="match status" value="1"/>
</dbReference>
<dbReference type="Gene3D" id="3.40.720.10">
    <property type="entry name" value="Alkaline Phosphatase, subunit A"/>
    <property type="match status" value="1"/>
</dbReference>
<evidence type="ECO:0000313" key="3">
    <source>
        <dbReference type="Proteomes" id="UP001233172"/>
    </source>
</evidence>
<accession>A0AAD8AST7</accession>
<keyword evidence="1" id="KW-1133">Transmembrane helix</keyword>
<dbReference type="GO" id="GO:0005615">
    <property type="term" value="C:extracellular space"/>
    <property type="evidence" value="ECO:0007669"/>
    <property type="project" value="TreeGrafter"/>
</dbReference>
<dbReference type="EMBL" id="JASAOG010000262">
    <property type="protein sequence ID" value="KAK0041776.1"/>
    <property type="molecule type" value="Genomic_DNA"/>
</dbReference>
<organism evidence="2 3">
    <name type="scientific">Biomphalaria pfeifferi</name>
    <name type="common">Bloodfluke planorb</name>
    <name type="synonym">Freshwater snail</name>
    <dbReference type="NCBI Taxonomy" id="112525"/>
    <lineage>
        <taxon>Eukaryota</taxon>
        <taxon>Metazoa</taxon>
        <taxon>Spiralia</taxon>
        <taxon>Lophotrochozoa</taxon>
        <taxon>Mollusca</taxon>
        <taxon>Gastropoda</taxon>
        <taxon>Heterobranchia</taxon>
        <taxon>Euthyneura</taxon>
        <taxon>Panpulmonata</taxon>
        <taxon>Hygrophila</taxon>
        <taxon>Lymnaeoidea</taxon>
        <taxon>Planorbidae</taxon>
        <taxon>Biomphalaria</taxon>
    </lineage>
</organism>
<dbReference type="Pfam" id="PF02995">
    <property type="entry name" value="DUF229"/>
    <property type="match status" value="1"/>
</dbReference>
<name>A0AAD8AST7_BIOPF</name>
<dbReference type="InterPro" id="IPR004245">
    <property type="entry name" value="DUF229"/>
</dbReference>
<dbReference type="Proteomes" id="UP001233172">
    <property type="component" value="Unassembled WGS sequence"/>
</dbReference>
<keyword evidence="1" id="KW-0472">Membrane</keyword>
<dbReference type="InterPro" id="IPR017850">
    <property type="entry name" value="Alkaline_phosphatase_core_sf"/>
</dbReference>
<keyword evidence="1" id="KW-0812">Transmembrane</keyword>
<comment type="caution">
    <text evidence="2">The sequence shown here is derived from an EMBL/GenBank/DDBJ whole genome shotgun (WGS) entry which is preliminary data.</text>
</comment>
<feature type="transmembrane region" description="Helical" evidence="1">
    <location>
        <begin position="12"/>
        <end position="33"/>
    </location>
</feature>
<reference evidence="2" key="2">
    <citation type="submission" date="2023-04" db="EMBL/GenBank/DDBJ databases">
        <authorList>
            <person name="Bu L."/>
            <person name="Lu L."/>
            <person name="Laidemitt M.R."/>
            <person name="Zhang S.M."/>
            <person name="Mutuku M."/>
            <person name="Mkoji G."/>
            <person name="Steinauer M."/>
            <person name="Loker E.S."/>
        </authorList>
    </citation>
    <scope>NUCLEOTIDE SEQUENCE</scope>
    <source>
        <strain evidence="2">KasaAsao</strain>
        <tissue evidence="2">Whole Snail</tissue>
    </source>
</reference>
<evidence type="ECO:0000256" key="1">
    <source>
        <dbReference type="SAM" id="Phobius"/>
    </source>
</evidence>
<sequence>MGVPSGVRLLKCIYLKYLAYILLIWVLTALSIFGSDHSFIHKVLNSDVSNRQVCIHPRLQVNDPIMMKHFRKYPPIVCKGEDNWVYVYNGTLLFSRAALTKHVNFSCTYEPLIREGDYNYTWGEAVNVTSGFQVPTDFFQINCTSLAGKRYEGIHAAAAYTPQRAMKEAPSLKEGFEGLGVAILGFDSMSRMSWLRRLAKTRKYFYHKLGAIELEGHNIVGDGTTAVLFPMLTGKFEWELPEARMNFPNASQLDNFPFLWHDFRKAGYLTSWSNANPKSAPFNWRMLGFDQQPTDFYTRPFYQAFEDIHPIRKRNCSGSVSFSRLWLNYFRDIFYMYKRQRKFLFHFLIEMTHDNNNLITKMDNEMKELVQTLYDGGYLNNTLLILMGDHGARYENVRFTIPGKLEERLPYFSFLFPKWFEEKYPEAIRNLRDNTKKLTTPFDIHETLKDFLNFGGTGEARVTDRGISLFKQIPLRRSCQHAGIAPHWCACLEWKKVPMTDPAAKGALRFTLNTINNYTAAYRDVCALLSVEKVTDASKMETRPEVVKFSETDSLGGFYKVVFNETNTNDIAMYQMTFYTTPGHGHFEVTVTHDIKHKTYRVSEKEISRINKYGNDPACILKKNRQIRQYCYCISNLNS</sequence>
<dbReference type="PANTHER" id="PTHR10974:SF73">
    <property type="entry name" value="FI21235P1"/>
    <property type="match status" value="1"/>
</dbReference>
<evidence type="ECO:0000313" key="2">
    <source>
        <dbReference type="EMBL" id="KAK0041776.1"/>
    </source>
</evidence>